<dbReference type="RefSeq" id="WP_025701479.1">
    <property type="nucleotide sequence ID" value="NZ_JAUSUY010000002.1"/>
</dbReference>
<dbReference type="InterPro" id="IPR011659">
    <property type="entry name" value="WD40"/>
</dbReference>
<protein>
    <submittedName>
        <fullName evidence="4">Dipeptidyl aminopeptidase/acylaminoacyl peptidase</fullName>
    </submittedName>
</protein>
<keyword evidence="2" id="KW-0720">Serine protease</keyword>
<evidence type="ECO:0000259" key="3">
    <source>
        <dbReference type="Pfam" id="PF00326"/>
    </source>
</evidence>
<dbReference type="GO" id="GO:0004177">
    <property type="term" value="F:aminopeptidase activity"/>
    <property type="evidence" value="ECO:0007669"/>
    <property type="project" value="UniProtKB-KW"/>
</dbReference>
<dbReference type="PANTHER" id="PTHR42776:SF27">
    <property type="entry name" value="DIPEPTIDYL PEPTIDASE FAMILY MEMBER 6"/>
    <property type="match status" value="1"/>
</dbReference>
<gene>
    <name evidence="4" type="ORF">J2Z22_000487</name>
</gene>
<sequence length="661" mass="74447">MSGKRKVQAEDLYRLKSVVDPQVAPDGKKCLFVITEIDHENDTFSSNIYFTEIDQKSEPVQWTFGKHRNFSPRWSPDGQSIAFISGRSGKNQIFMINTSGGEAQQLTFHPNGASSPVWSPDGTRIAFQMALGQEDSLQGREDKKPKQEKLVPLEVERMKYKFEGKGLWDGRYNHIAVVDIASGKKVQLTNGEHDYQLLSWSPDGKYIAMAADLSDDPDFSFVQDILLYHLDTKEVINLTNRRGIFSSAVWSPDGERIAIIGHEKECEYATFSKIWMFDISEKKLTCLTAGLDINIGDYGLGDLQQDIVRPGILWCEDSRSFYFAATNRGSILVYRGTVEGQIESVLSGRQHVYGLSTGGKSERAVVALSKPAVPGELFVLDTGTGKLDQITHVNGAFMEQVELTDAEPIQLPSRDGWELNGWIMKPAAVHEGHKVPLIVEIHGGPHSMYSNTYYHEFQTHVAKGYALLFINPRGSLGYGQQFANAVRGDNGGKDYEDIMDAVDYALDRYDCIDPDRLGVTGGSYGGFMTSWIIGHTNRFKAAVAQRPITNWISQHGVSDEGYYLIETQLKGSLQNVDELWKRSPLAFADQIETPLLLLHGEQDLRCPIEQSEQLFIALRRQRKTVRFVRFPESDHSYWRSGKPSLRISHLTYITGWFDQYL</sequence>
<evidence type="ECO:0000256" key="2">
    <source>
        <dbReference type="ARBA" id="ARBA00022825"/>
    </source>
</evidence>
<dbReference type="SUPFAM" id="SSF82171">
    <property type="entry name" value="DPP6 N-terminal domain-like"/>
    <property type="match status" value="1"/>
</dbReference>
<dbReference type="Pfam" id="PF07676">
    <property type="entry name" value="PD40"/>
    <property type="match status" value="4"/>
</dbReference>
<evidence type="ECO:0000313" key="4">
    <source>
        <dbReference type="EMBL" id="MDT3424974.1"/>
    </source>
</evidence>
<accession>A0ABU3H2B8</accession>
<dbReference type="InterPro" id="IPR001375">
    <property type="entry name" value="Peptidase_S9_cat"/>
</dbReference>
<dbReference type="PANTHER" id="PTHR42776">
    <property type="entry name" value="SERINE PEPTIDASE S9 FAMILY MEMBER"/>
    <property type="match status" value="1"/>
</dbReference>
<feature type="domain" description="Peptidase S9 prolyl oligopeptidase catalytic" evidence="3">
    <location>
        <begin position="453"/>
        <end position="661"/>
    </location>
</feature>
<reference evidence="4 5" key="1">
    <citation type="submission" date="2023-07" db="EMBL/GenBank/DDBJ databases">
        <title>Genomic Encyclopedia of Type Strains, Phase IV (KMG-IV): sequencing the most valuable type-strain genomes for metagenomic binning, comparative biology and taxonomic classification.</title>
        <authorList>
            <person name="Goeker M."/>
        </authorList>
    </citation>
    <scope>NUCLEOTIDE SEQUENCE [LARGE SCALE GENOMIC DNA]</scope>
    <source>
        <strain evidence="4 5">T98</strain>
    </source>
</reference>
<name>A0ABU3H2B8_9BACL</name>
<proteinExistence type="predicted"/>
<dbReference type="Gene3D" id="3.40.50.1820">
    <property type="entry name" value="alpha/beta hydrolase"/>
    <property type="match status" value="1"/>
</dbReference>
<organism evidence="4 5">
    <name type="scientific">Paenibacillus forsythiae</name>
    <dbReference type="NCBI Taxonomy" id="365616"/>
    <lineage>
        <taxon>Bacteria</taxon>
        <taxon>Bacillati</taxon>
        <taxon>Bacillota</taxon>
        <taxon>Bacilli</taxon>
        <taxon>Bacillales</taxon>
        <taxon>Paenibacillaceae</taxon>
        <taxon>Paenibacillus</taxon>
    </lineage>
</organism>
<comment type="caution">
    <text evidence="4">The sequence shown here is derived from an EMBL/GenBank/DDBJ whole genome shotgun (WGS) entry which is preliminary data.</text>
</comment>
<dbReference type="Proteomes" id="UP001248709">
    <property type="component" value="Unassembled WGS sequence"/>
</dbReference>
<dbReference type="Gene3D" id="2.120.10.30">
    <property type="entry name" value="TolB, C-terminal domain"/>
    <property type="match status" value="2"/>
</dbReference>
<evidence type="ECO:0000313" key="5">
    <source>
        <dbReference type="Proteomes" id="UP001248709"/>
    </source>
</evidence>
<dbReference type="EMBL" id="JAUSUY010000002">
    <property type="protein sequence ID" value="MDT3424974.1"/>
    <property type="molecule type" value="Genomic_DNA"/>
</dbReference>
<evidence type="ECO:0000256" key="1">
    <source>
        <dbReference type="ARBA" id="ARBA00022801"/>
    </source>
</evidence>
<keyword evidence="4" id="KW-0031">Aminopeptidase</keyword>
<keyword evidence="5" id="KW-1185">Reference proteome</keyword>
<keyword evidence="4" id="KW-0645">Protease</keyword>
<dbReference type="Pfam" id="PF00326">
    <property type="entry name" value="Peptidase_S9"/>
    <property type="match status" value="1"/>
</dbReference>
<dbReference type="SUPFAM" id="SSF53474">
    <property type="entry name" value="alpha/beta-Hydrolases"/>
    <property type="match status" value="1"/>
</dbReference>
<dbReference type="InterPro" id="IPR029058">
    <property type="entry name" value="AB_hydrolase_fold"/>
</dbReference>
<keyword evidence="1" id="KW-0378">Hydrolase</keyword>
<dbReference type="InterPro" id="IPR011042">
    <property type="entry name" value="6-blade_b-propeller_TolB-like"/>
</dbReference>